<dbReference type="AlphaFoldDB" id="A0A5M9QJ80"/>
<evidence type="ECO:0000256" key="6">
    <source>
        <dbReference type="ARBA" id="ARBA00023065"/>
    </source>
</evidence>
<evidence type="ECO:0000256" key="1">
    <source>
        <dbReference type="ARBA" id="ARBA00004571"/>
    </source>
</evidence>
<dbReference type="RefSeq" id="WP_150337893.1">
    <property type="nucleotide sequence ID" value="NZ_JAERIX010000052.1"/>
</dbReference>
<dbReference type="InterPro" id="IPR000531">
    <property type="entry name" value="Beta-barrel_TonB"/>
</dbReference>
<dbReference type="Pfam" id="PF00593">
    <property type="entry name" value="TonB_dep_Rec_b-barrel"/>
    <property type="match status" value="1"/>
</dbReference>
<dbReference type="PANTHER" id="PTHR30069">
    <property type="entry name" value="TONB-DEPENDENT OUTER MEMBRANE RECEPTOR"/>
    <property type="match status" value="1"/>
</dbReference>
<keyword evidence="3 10" id="KW-1134">Transmembrane beta strand</keyword>
<dbReference type="CDD" id="cd01347">
    <property type="entry name" value="ligand_gated_channel"/>
    <property type="match status" value="1"/>
</dbReference>
<evidence type="ECO:0000256" key="5">
    <source>
        <dbReference type="ARBA" id="ARBA00022729"/>
    </source>
</evidence>
<dbReference type="InterPro" id="IPR036942">
    <property type="entry name" value="Beta-barrel_TonB_sf"/>
</dbReference>
<evidence type="ECO:0000313" key="15">
    <source>
        <dbReference type="Proteomes" id="UP000323707"/>
    </source>
</evidence>
<accession>A0A5M9QJ80</accession>
<keyword evidence="5" id="KW-0732">Signal</keyword>
<dbReference type="InterPro" id="IPR012910">
    <property type="entry name" value="Plug_dom"/>
</dbReference>
<feature type="domain" description="TonB-dependent receptor-like beta-barrel" evidence="12">
    <location>
        <begin position="303"/>
        <end position="743"/>
    </location>
</feature>
<evidence type="ECO:0000256" key="7">
    <source>
        <dbReference type="ARBA" id="ARBA00023077"/>
    </source>
</evidence>
<dbReference type="GO" id="GO:0015344">
    <property type="term" value="F:siderophore uptake transmembrane transporter activity"/>
    <property type="evidence" value="ECO:0007669"/>
    <property type="project" value="TreeGrafter"/>
</dbReference>
<reference evidence="14 15" key="1">
    <citation type="submission" date="2019-09" db="EMBL/GenBank/DDBJ databases">
        <title>Draft genome sequence of various Type strains from the CCUG.</title>
        <authorList>
            <person name="Pineiro-Iglesias B."/>
            <person name="Tunovic T."/>
            <person name="Unosson C."/>
            <person name="Inganas E."/>
            <person name="Ohlen M."/>
            <person name="Cardew S."/>
            <person name="Jensie-Markopoulos S."/>
            <person name="Salva-Serra F."/>
            <person name="Jaen-Luchoro D."/>
            <person name="Karlsson R."/>
            <person name="Svensson-Stadler L."/>
            <person name="Chun J."/>
            <person name="Moore E."/>
        </authorList>
    </citation>
    <scope>NUCLEOTIDE SEQUENCE [LARGE SCALE GENOMIC DNA]</scope>
    <source>
        <strain evidence="14 15">CCUG 32756T</strain>
    </source>
</reference>
<organism evidence="14 15">
    <name type="scientific">Helicobacter canis</name>
    <dbReference type="NCBI Taxonomy" id="29419"/>
    <lineage>
        <taxon>Bacteria</taxon>
        <taxon>Pseudomonadati</taxon>
        <taxon>Campylobacterota</taxon>
        <taxon>Epsilonproteobacteria</taxon>
        <taxon>Campylobacterales</taxon>
        <taxon>Helicobacteraceae</taxon>
        <taxon>Helicobacter</taxon>
    </lineage>
</organism>
<evidence type="ECO:0000256" key="4">
    <source>
        <dbReference type="ARBA" id="ARBA00022692"/>
    </source>
</evidence>
<dbReference type="GO" id="GO:0044718">
    <property type="term" value="P:siderophore transmembrane transport"/>
    <property type="evidence" value="ECO:0007669"/>
    <property type="project" value="TreeGrafter"/>
</dbReference>
<dbReference type="PROSITE" id="PS52016">
    <property type="entry name" value="TONB_DEPENDENT_REC_3"/>
    <property type="match status" value="1"/>
</dbReference>
<evidence type="ECO:0000313" key="14">
    <source>
        <dbReference type="EMBL" id="KAA8707896.1"/>
    </source>
</evidence>
<dbReference type="Pfam" id="PF07715">
    <property type="entry name" value="Plug"/>
    <property type="match status" value="1"/>
</dbReference>
<keyword evidence="8 10" id="KW-0472">Membrane</keyword>
<keyword evidence="6" id="KW-0406">Ion transport</keyword>
<evidence type="ECO:0000256" key="10">
    <source>
        <dbReference type="PROSITE-ProRule" id="PRU01360"/>
    </source>
</evidence>
<keyword evidence="7 11" id="KW-0798">TonB box</keyword>
<dbReference type="InterPro" id="IPR039426">
    <property type="entry name" value="TonB-dep_rcpt-like"/>
</dbReference>
<proteinExistence type="inferred from homology"/>
<comment type="subcellular location">
    <subcellularLocation>
        <location evidence="1 10">Cell outer membrane</location>
        <topology evidence="1 10">Multi-pass membrane protein</topology>
    </subcellularLocation>
</comment>
<keyword evidence="4 10" id="KW-0812">Transmembrane</keyword>
<protein>
    <submittedName>
        <fullName evidence="14">TonB-dependent receptor</fullName>
    </submittedName>
</protein>
<feature type="domain" description="TonB-dependent receptor plug" evidence="13">
    <location>
        <begin position="77"/>
        <end position="187"/>
    </location>
</feature>
<keyword evidence="9 10" id="KW-0998">Cell outer membrane</keyword>
<evidence type="ECO:0000256" key="2">
    <source>
        <dbReference type="ARBA" id="ARBA00022448"/>
    </source>
</evidence>
<evidence type="ECO:0000256" key="8">
    <source>
        <dbReference type="ARBA" id="ARBA00023136"/>
    </source>
</evidence>
<keyword evidence="2 10" id="KW-0813">Transport</keyword>
<comment type="similarity">
    <text evidence="10 11">Belongs to the TonB-dependent receptor family.</text>
</comment>
<dbReference type="Gene3D" id="2.170.130.10">
    <property type="entry name" value="TonB-dependent receptor, plug domain"/>
    <property type="match status" value="1"/>
</dbReference>
<dbReference type="GO" id="GO:0009279">
    <property type="term" value="C:cell outer membrane"/>
    <property type="evidence" value="ECO:0007669"/>
    <property type="project" value="UniProtKB-SubCell"/>
</dbReference>
<comment type="caution">
    <text evidence="14">The sequence shown here is derived from an EMBL/GenBank/DDBJ whole genome shotgun (WGS) entry which is preliminary data.</text>
</comment>
<dbReference type="InterPro" id="IPR037066">
    <property type="entry name" value="Plug_dom_sf"/>
</dbReference>
<evidence type="ECO:0000256" key="3">
    <source>
        <dbReference type="ARBA" id="ARBA00022452"/>
    </source>
</evidence>
<keyword evidence="14" id="KW-0675">Receptor</keyword>
<dbReference type="Proteomes" id="UP000323707">
    <property type="component" value="Unassembled WGS sequence"/>
</dbReference>
<evidence type="ECO:0000259" key="13">
    <source>
        <dbReference type="Pfam" id="PF07715"/>
    </source>
</evidence>
<gene>
    <name evidence="14" type="ORF">F4V45_08555</name>
</gene>
<dbReference type="SUPFAM" id="SSF56935">
    <property type="entry name" value="Porins"/>
    <property type="match status" value="1"/>
</dbReference>
<sequence>MKHLSYHQANNFGYKAKILGIPLALPLLLLAQPEPQAQPHSLEQNLSHQSKEQPSQVKLLDEQVVTASPFSQSHLLAPASISVVTPQDIASRPVRDLAEALSNVPGISIDSSVSKTGGYGISIRGMPSSYTLILIDGKRVNADSSLFPNGFGDSTTSFMPPLSMIERIEVVRGPASTLYGSDAIGGVVNIITKQKYDKWGASFGYDYTFQENKSFGNTQGFNFYTAGPISKAKNWGLSLRGRQYSRAFVPSTNLAKYPSVTNGQESQTTAGRNTIVGLAPFDSYNLGGRLSWSELVAVGHRARNTAYLDIDYSQQNYDNSQGLLGTYKADDKGSEQEKRAANGYGSEMDFYRLNVVAAHKGHYRDSLESTFQSFSTDSSMQYNFTANPNRYVPKAAAPNGANGVNAGDSRELESQDVIIDHRSNAFFAFGDSVGLNASIGGRYWYNTFRDKIFQVGGKSATQAQHIGAIFGEGELGVYDRVFLTAGIRGNFNSIFGANASPRIYLSYNAIKRGWLAFKGGISTGYKTPALPNLINGVANLSGQGSTHTYGNPNLKPESSINYELSALSDNPYFSASITGFYTNFTDRISTTPSVAQGTQINGFTCGANTCSSYINVDEAISYGAETSLAIKPISVGYGTIGLNAAYTFTLTEITKAQNASDIGTRLQNIPLHNLNASINYDSKYFGAYIRQEYKAGIYRGNPSIAGSAAATLGEYYKPITLTHLGGYYKPSKYVRINAAVYNLFNVDFVDYQRYATTSAPNYNYANAYNYIREGRRYYISVQMDF</sequence>
<dbReference type="PANTHER" id="PTHR30069:SF53">
    <property type="entry name" value="COLICIN I RECEPTOR-RELATED"/>
    <property type="match status" value="1"/>
</dbReference>
<evidence type="ECO:0000256" key="9">
    <source>
        <dbReference type="ARBA" id="ARBA00023237"/>
    </source>
</evidence>
<evidence type="ECO:0000259" key="12">
    <source>
        <dbReference type="Pfam" id="PF00593"/>
    </source>
</evidence>
<evidence type="ECO:0000256" key="11">
    <source>
        <dbReference type="RuleBase" id="RU003357"/>
    </source>
</evidence>
<dbReference type="Gene3D" id="2.40.170.20">
    <property type="entry name" value="TonB-dependent receptor, beta-barrel domain"/>
    <property type="match status" value="1"/>
</dbReference>
<name>A0A5M9QJ80_9HELI</name>
<dbReference type="EMBL" id="VXKE01000021">
    <property type="protein sequence ID" value="KAA8707896.1"/>
    <property type="molecule type" value="Genomic_DNA"/>
</dbReference>